<name>A0AAD4F3X6_9PEZI</name>
<dbReference type="SUPFAM" id="SSF103506">
    <property type="entry name" value="Mitochondrial carrier"/>
    <property type="match status" value="1"/>
</dbReference>
<reference evidence="12" key="1">
    <citation type="submission" date="2023-02" db="EMBL/GenBank/DDBJ databases">
        <authorList>
            <person name="Palmer J.M."/>
        </authorList>
    </citation>
    <scope>NUCLEOTIDE SEQUENCE</scope>
    <source>
        <strain evidence="12">FW57</strain>
    </source>
</reference>
<evidence type="ECO:0000256" key="7">
    <source>
        <dbReference type="ARBA" id="ARBA00022989"/>
    </source>
</evidence>
<evidence type="ECO:0000256" key="1">
    <source>
        <dbReference type="ARBA" id="ARBA00004225"/>
    </source>
</evidence>
<dbReference type="InterPro" id="IPR018108">
    <property type="entry name" value="MCP_transmembrane"/>
</dbReference>
<dbReference type="FunFam" id="1.50.40.10:FF:000109">
    <property type="entry name" value="Ornithine carrier protein AmcA/Ort1"/>
    <property type="match status" value="1"/>
</dbReference>
<dbReference type="PANTHER" id="PTHR45624">
    <property type="entry name" value="MITOCHONDRIAL BASIC AMINO ACIDS TRANSPORTER-RELATED"/>
    <property type="match status" value="1"/>
</dbReference>
<sequence>MMEPATVQPGGLKPLSEANTTPVPLKTKTAVLEAVEDIVYGSVAGVVGKYIEYPFDTVKVRLQSQPDHLPLQYKGPLDCFRQSIRSDGFLDLYRGISAPLVGAALENSSLFFWERLGRAAIYASGYSAADTPLPLSALWMTGAFSGAMTSFVLTPVELVKCKIQVPATATSATSPNATAAAAPSPLRPIAVIKDIWRHQGLRGFWHGQLGTLIRESGGCAAWFGSKETVTKLMREWNERSARSEAERERVRGDDYALPLWQQAVAGVGGHDVQLPLLPADTVKSRMQTTPIGEGAGPQRSFAGECRHCGRRPGWRGSTVGAASRTAAA</sequence>
<evidence type="ECO:0000256" key="10">
    <source>
        <dbReference type="PROSITE-ProRule" id="PRU00282"/>
    </source>
</evidence>
<dbReference type="GO" id="GO:0000064">
    <property type="term" value="F:L-ornithine transmembrane transporter activity"/>
    <property type="evidence" value="ECO:0007669"/>
    <property type="project" value="TreeGrafter"/>
</dbReference>
<evidence type="ECO:0000313" key="13">
    <source>
        <dbReference type="Proteomes" id="UP001197093"/>
    </source>
</evidence>
<keyword evidence="7" id="KW-1133">Transmembrane helix</keyword>
<keyword evidence="13" id="KW-1185">Reference proteome</keyword>
<evidence type="ECO:0000256" key="2">
    <source>
        <dbReference type="ARBA" id="ARBA00006375"/>
    </source>
</evidence>
<dbReference type="PROSITE" id="PS50920">
    <property type="entry name" value="SOLCAR"/>
    <property type="match status" value="2"/>
</dbReference>
<feature type="repeat" description="Solcar" evidence="10">
    <location>
        <begin position="133"/>
        <end position="232"/>
    </location>
</feature>
<evidence type="ECO:0000256" key="5">
    <source>
        <dbReference type="ARBA" id="ARBA00022737"/>
    </source>
</evidence>
<feature type="repeat" description="Solcar" evidence="10">
    <location>
        <begin position="32"/>
        <end position="120"/>
    </location>
</feature>
<dbReference type="PANTHER" id="PTHR45624:SF31">
    <property type="entry name" value="MITOCHONDRIAL ORNITHINE TRANSPORTER 1"/>
    <property type="match status" value="1"/>
</dbReference>
<dbReference type="Gene3D" id="1.50.40.10">
    <property type="entry name" value="Mitochondrial carrier domain"/>
    <property type="match status" value="1"/>
</dbReference>
<dbReference type="Proteomes" id="UP001197093">
    <property type="component" value="Unassembled WGS sequence"/>
</dbReference>
<keyword evidence="4 10" id="KW-0812">Transmembrane</keyword>
<dbReference type="InterPro" id="IPR023395">
    <property type="entry name" value="MCP_dom_sf"/>
</dbReference>
<evidence type="ECO:0000256" key="8">
    <source>
        <dbReference type="ARBA" id="ARBA00023128"/>
    </source>
</evidence>
<dbReference type="InterPro" id="IPR050567">
    <property type="entry name" value="Mitochondrial_Carrier"/>
</dbReference>
<protein>
    <submittedName>
        <fullName evidence="12">Amino-acid transporter arg-13</fullName>
    </submittedName>
</protein>
<gene>
    <name evidence="12" type="primary">ARG13</name>
    <name evidence="12" type="ORF">NEMBOFW57_003023</name>
</gene>
<proteinExistence type="inferred from homology"/>
<keyword evidence="6" id="KW-0999">Mitochondrion inner membrane</keyword>
<accession>A0AAD4F3X6</accession>
<dbReference type="EMBL" id="JAHCVI010000001">
    <property type="protein sequence ID" value="KAG7292978.1"/>
    <property type="molecule type" value="Genomic_DNA"/>
</dbReference>
<dbReference type="GO" id="GO:1990575">
    <property type="term" value="P:mitochondrial L-ornithine transmembrane transport"/>
    <property type="evidence" value="ECO:0007669"/>
    <property type="project" value="TreeGrafter"/>
</dbReference>
<comment type="caution">
    <text evidence="12">The sequence shown here is derived from an EMBL/GenBank/DDBJ whole genome shotgun (WGS) entry which is preliminary data.</text>
</comment>
<evidence type="ECO:0000256" key="9">
    <source>
        <dbReference type="ARBA" id="ARBA00023136"/>
    </source>
</evidence>
<evidence type="ECO:0000256" key="4">
    <source>
        <dbReference type="ARBA" id="ARBA00022692"/>
    </source>
</evidence>
<comment type="similarity">
    <text evidence="2 11">Belongs to the mitochondrial carrier (TC 2.A.29) family.</text>
</comment>
<comment type="subcellular location">
    <subcellularLocation>
        <location evidence="1">Mitochondrion membrane</location>
        <topology evidence="1">Multi-pass membrane protein</topology>
    </subcellularLocation>
</comment>
<keyword evidence="9 10" id="KW-0472">Membrane</keyword>
<keyword evidence="5" id="KW-0677">Repeat</keyword>
<dbReference type="GO" id="GO:0031966">
    <property type="term" value="C:mitochondrial membrane"/>
    <property type="evidence" value="ECO:0007669"/>
    <property type="project" value="UniProtKB-SubCell"/>
</dbReference>
<evidence type="ECO:0000256" key="6">
    <source>
        <dbReference type="ARBA" id="ARBA00022792"/>
    </source>
</evidence>
<evidence type="ECO:0000313" key="12">
    <source>
        <dbReference type="EMBL" id="KAG7292978.1"/>
    </source>
</evidence>
<evidence type="ECO:0000256" key="3">
    <source>
        <dbReference type="ARBA" id="ARBA00022448"/>
    </source>
</evidence>
<evidence type="ECO:0000256" key="11">
    <source>
        <dbReference type="RuleBase" id="RU000488"/>
    </source>
</evidence>
<dbReference type="AlphaFoldDB" id="A0AAD4F3X6"/>
<keyword evidence="8" id="KW-0496">Mitochondrion</keyword>
<organism evidence="12 13">
    <name type="scientific">Staphylotrichum longicolle</name>
    <dbReference type="NCBI Taxonomy" id="669026"/>
    <lineage>
        <taxon>Eukaryota</taxon>
        <taxon>Fungi</taxon>
        <taxon>Dikarya</taxon>
        <taxon>Ascomycota</taxon>
        <taxon>Pezizomycotina</taxon>
        <taxon>Sordariomycetes</taxon>
        <taxon>Sordariomycetidae</taxon>
        <taxon>Sordariales</taxon>
        <taxon>Chaetomiaceae</taxon>
        <taxon>Staphylotrichum</taxon>
    </lineage>
</organism>
<keyword evidence="3 11" id="KW-0813">Transport</keyword>
<dbReference type="Pfam" id="PF00153">
    <property type="entry name" value="Mito_carr"/>
    <property type="match status" value="2"/>
</dbReference>